<evidence type="ECO:0000313" key="7">
    <source>
        <dbReference type="Proteomes" id="UP000582213"/>
    </source>
</evidence>
<gene>
    <name evidence="5" type="ORF">D1869_12345</name>
    <name evidence="4" type="ORF">HNQ62_001764</name>
</gene>
<organism evidence="5 6">
    <name type="scientific">Sulfurisphaera ohwakuensis</name>
    <dbReference type="NCBI Taxonomy" id="69656"/>
    <lineage>
        <taxon>Archaea</taxon>
        <taxon>Thermoproteota</taxon>
        <taxon>Thermoprotei</taxon>
        <taxon>Sulfolobales</taxon>
        <taxon>Sulfolobaceae</taxon>
        <taxon>Sulfurisphaera</taxon>
    </lineage>
</organism>
<dbReference type="AlphaFoldDB" id="A0A650CJ37"/>
<reference evidence="5 6" key="1">
    <citation type="submission" date="2019-10" db="EMBL/GenBank/DDBJ databases">
        <title>Genome Sequences from Six Type Strain Members of the Archaeal Family Sulfolobaceae: Acidianus ambivalens, Acidianus infernus, Metallosphaera prunae, Stygiolobus azoricus, Sulfolobus metallicus, and Sulfurisphaera ohwakuensis.</title>
        <authorList>
            <person name="Counts J.A."/>
            <person name="Kelly R.M."/>
        </authorList>
    </citation>
    <scope>NUCLEOTIDE SEQUENCE [LARGE SCALE GENOMIC DNA]</scope>
    <source>
        <strain evidence="5 6">TA-1</strain>
    </source>
</reference>
<dbReference type="Gene3D" id="3.40.50.10490">
    <property type="entry name" value="Glucose-6-phosphate isomerase like protein, domain 1"/>
    <property type="match status" value="2"/>
</dbReference>
<dbReference type="CDD" id="cd05637">
    <property type="entry name" value="SIS_PGI_PMI_2"/>
    <property type="match status" value="1"/>
</dbReference>
<dbReference type="EMBL" id="JACHFY010000009">
    <property type="protein sequence ID" value="MBB5253993.1"/>
    <property type="molecule type" value="Genomic_DNA"/>
</dbReference>
<accession>A0A650CJ37</accession>
<dbReference type="InterPro" id="IPR035484">
    <property type="entry name" value="SIS_PGI/PMI_1"/>
</dbReference>
<name>A0A650CJ37_SULOH</name>
<dbReference type="EMBL" id="CP045484">
    <property type="protein sequence ID" value="QGR17874.1"/>
    <property type="molecule type" value="Genomic_DNA"/>
</dbReference>
<evidence type="ECO:0000256" key="2">
    <source>
        <dbReference type="ARBA" id="ARBA00023235"/>
    </source>
</evidence>
<protein>
    <submittedName>
        <fullName evidence="5">Bifunctional phosphoglucose/phosphomannose isomerase</fullName>
    </submittedName>
    <submittedName>
        <fullName evidence="4">Glucose/mannose-6-phosphate isomerase</fullName>
        <ecNumber evidence="4">5.3.1.8</ecNumber>
        <ecNumber evidence="4">5.3.1.9</ecNumber>
    </submittedName>
</protein>
<dbReference type="GO" id="GO:0004476">
    <property type="term" value="F:mannose-6-phosphate isomerase activity"/>
    <property type="evidence" value="ECO:0007669"/>
    <property type="project" value="UniProtKB-EC"/>
</dbReference>
<sequence length="311" mass="35204">MNNPYENWIIFFQEALNTNIPIIEKIEELVYLGIGGSGIPGRILEILELPVKYQLFRGYKVKVNEKSTVIAVSYSGNTTETIFALLTSLKKTRKAIVITSGGKIEEIAIKYNLPVIKLPKGLQTRFVFPYIFTYLIRIINEGLGTNYNVNELVEGTKDYSKLNEISGILASQIIGKIPIIYSSTFLPIAERFKQEINENAKYPAFYNELPEANHNEIELYSYPSPYTFYPIVIVSDKLDEESANLINAYKIYPLYQSILKNIASLTLLAGLTSVKLAMLLGVKPEQLNIIPKIREKTFKLFEGDINANQNL</sequence>
<dbReference type="GO" id="GO:0097367">
    <property type="term" value="F:carbohydrate derivative binding"/>
    <property type="evidence" value="ECO:0007669"/>
    <property type="project" value="InterPro"/>
</dbReference>
<dbReference type="InterPro" id="IPR001347">
    <property type="entry name" value="SIS_dom"/>
</dbReference>
<dbReference type="RefSeq" id="WP_156015342.1">
    <property type="nucleotide sequence ID" value="NZ_CP045484.1"/>
</dbReference>
<dbReference type="SUPFAM" id="SSF53697">
    <property type="entry name" value="SIS domain"/>
    <property type="match status" value="1"/>
</dbReference>
<evidence type="ECO:0000256" key="1">
    <source>
        <dbReference type="ARBA" id="ARBA00010523"/>
    </source>
</evidence>
<dbReference type="GeneID" id="42802047"/>
<dbReference type="Proteomes" id="UP000582213">
    <property type="component" value="Unassembled WGS sequence"/>
</dbReference>
<comment type="similarity">
    <text evidence="1">Belongs to the PGI/PMI family.</text>
</comment>
<dbReference type="NCBIfam" id="NF006422">
    <property type="entry name" value="PRK08674.1-1"/>
    <property type="match status" value="1"/>
</dbReference>
<dbReference type="EC" id="5.3.1.9" evidence="4"/>
<dbReference type="EC" id="5.3.1.8" evidence="4"/>
<dbReference type="GO" id="GO:0005975">
    <property type="term" value="P:carbohydrate metabolic process"/>
    <property type="evidence" value="ECO:0007669"/>
    <property type="project" value="InterPro"/>
</dbReference>
<dbReference type="KEGG" id="soh:D1869_12345"/>
<evidence type="ECO:0000259" key="3">
    <source>
        <dbReference type="PROSITE" id="PS51464"/>
    </source>
</evidence>
<dbReference type="NCBIfam" id="TIGR02128">
    <property type="entry name" value="G6PI_arch"/>
    <property type="match status" value="1"/>
</dbReference>
<dbReference type="GO" id="GO:1901135">
    <property type="term" value="P:carbohydrate derivative metabolic process"/>
    <property type="evidence" value="ECO:0007669"/>
    <property type="project" value="InterPro"/>
</dbReference>
<keyword evidence="2 5" id="KW-0413">Isomerase</keyword>
<reference evidence="4 7" key="2">
    <citation type="submission" date="2020-08" db="EMBL/GenBank/DDBJ databases">
        <title>Genomic Encyclopedia of Type Strains, Phase IV (KMG-IV): sequencing the most valuable type-strain genomes for metagenomic binning, comparative biology and taxonomic classification.</title>
        <authorList>
            <person name="Goeker M."/>
        </authorList>
    </citation>
    <scope>NUCLEOTIDE SEQUENCE [LARGE SCALE GENOMIC DNA]</scope>
    <source>
        <strain evidence="4 7">DSM 12421</strain>
    </source>
</reference>
<feature type="domain" description="SIS" evidence="3">
    <location>
        <begin position="19"/>
        <end position="141"/>
    </location>
</feature>
<dbReference type="Pfam" id="PF10432">
    <property type="entry name" value="bact-PGI_C"/>
    <property type="match status" value="1"/>
</dbReference>
<dbReference type="InterPro" id="IPR019490">
    <property type="entry name" value="Glu6P/Mann6P_isomerase_C"/>
</dbReference>
<evidence type="ECO:0000313" key="5">
    <source>
        <dbReference type="EMBL" id="QGR17874.1"/>
    </source>
</evidence>
<dbReference type="OrthoDB" id="10151at2157"/>
<proteinExistence type="inferred from homology"/>
<keyword evidence="6" id="KW-1185">Reference proteome</keyword>
<dbReference type="GO" id="GO:0004347">
    <property type="term" value="F:glucose-6-phosphate isomerase activity"/>
    <property type="evidence" value="ECO:0007669"/>
    <property type="project" value="UniProtKB-EC"/>
</dbReference>
<evidence type="ECO:0000313" key="6">
    <source>
        <dbReference type="Proteomes" id="UP000427373"/>
    </source>
</evidence>
<evidence type="ECO:0000313" key="4">
    <source>
        <dbReference type="EMBL" id="MBB5253993.1"/>
    </source>
</evidence>
<dbReference type="Proteomes" id="UP000427373">
    <property type="component" value="Chromosome"/>
</dbReference>
<dbReference type="PROSITE" id="PS51464">
    <property type="entry name" value="SIS"/>
    <property type="match status" value="1"/>
</dbReference>
<dbReference type="InterPro" id="IPR046348">
    <property type="entry name" value="SIS_dom_sf"/>
</dbReference>
<dbReference type="CDD" id="cd05017">
    <property type="entry name" value="SIS_PGI_PMI_1"/>
    <property type="match status" value="1"/>
</dbReference>